<reference evidence="1 2" key="1">
    <citation type="submission" date="2024-04" db="EMBL/GenBank/DDBJ databases">
        <title>Defined microbial consortia suppress multidrug-resistant proinflammatory Enterobacteriaceae via ecological control.</title>
        <authorList>
            <person name="Furuichi M."/>
            <person name="Kawaguchi T."/>
            <person name="Pust M."/>
            <person name="Yasuma K."/>
            <person name="Plichta D."/>
            <person name="Hasegawa N."/>
            <person name="Ohya T."/>
            <person name="Bhattarai S."/>
            <person name="Sasajima S."/>
            <person name="Aoto Y."/>
            <person name="Tuganbaev T."/>
            <person name="Yaginuma M."/>
            <person name="Ueda M."/>
            <person name="Okahashi N."/>
            <person name="Amafuji K."/>
            <person name="Kiridooshi Y."/>
            <person name="Sugita K."/>
            <person name="Strazar M."/>
            <person name="Skelly A."/>
            <person name="Suda W."/>
            <person name="Hattori M."/>
            <person name="Nakamoto N."/>
            <person name="Caballero S."/>
            <person name="Norman J."/>
            <person name="Olle B."/>
            <person name="Tanoue T."/>
            <person name="Arita M."/>
            <person name="Bucci V."/>
            <person name="Atarashi K."/>
            <person name="Xavier R."/>
            <person name="Honda K."/>
        </authorList>
    </citation>
    <scope>NUCLEOTIDE SEQUENCE [LARGE SCALE GENOMIC DNA]</scope>
    <source>
        <strain evidence="2">k34-0107-D12</strain>
    </source>
</reference>
<organism evidence="1 2">
    <name type="scientific">Blautia parvula</name>
    <dbReference type="NCBI Taxonomy" id="2877527"/>
    <lineage>
        <taxon>Bacteria</taxon>
        <taxon>Bacillati</taxon>
        <taxon>Bacillota</taxon>
        <taxon>Clostridia</taxon>
        <taxon>Lachnospirales</taxon>
        <taxon>Lachnospiraceae</taxon>
        <taxon>Blautia</taxon>
    </lineage>
</organism>
<gene>
    <name evidence="1" type="ORF">K340107D12_53850</name>
</gene>
<keyword evidence="2" id="KW-1185">Reference proteome</keyword>
<protein>
    <submittedName>
        <fullName evidence="1">Uncharacterized protein</fullName>
    </submittedName>
</protein>
<evidence type="ECO:0000313" key="1">
    <source>
        <dbReference type="EMBL" id="GAA6502569.1"/>
    </source>
</evidence>
<accession>A0ABQ0C199</accession>
<evidence type="ECO:0000313" key="2">
    <source>
        <dbReference type="Proteomes" id="UP001600941"/>
    </source>
</evidence>
<sequence length="62" mass="6903">MFEHRTSTLDSLNIGVFTDSIPGYFLKNSAEIALINEELFGKLAQTNSFIVMCINIVGDTFD</sequence>
<dbReference type="Proteomes" id="UP001600941">
    <property type="component" value="Unassembled WGS sequence"/>
</dbReference>
<proteinExistence type="predicted"/>
<dbReference type="EMBL" id="BAABZQ010000001">
    <property type="protein sequence ID" value="GAA6502569.1"/>
    <property type="molecule type" value="Genomic_DNA"/>
</dbReference>
<name>A0ABQ0C199_9FIRM</name>
<comment type="caution">
    <text evidence="1">The sequence shown here is derived from an EMBL/GenBank/DDBJ whole genome shotgun (WGS) entry which is preliminary data.</text>
</comment>